<reference evidence="1" key="1">
    <citation type="submission" date="2018-05" db="EMBL/GenBank/DDBJ databases">
        <authorList>
            <person name="Lanie J.A."/>
            <person name="Ng W.-L."/>
            <person name="Kazmierczak K.M."/>
            <person name="Andrzejewski T.M."/>
            <person name="Davidsen T.M."/>
            <person name="Wayne K.J."/>
            <person name="Tettelin H."/>
            <person name="Glass J.I."/>
            <person name="Rusch D."/>
            <person name="Podicherti R."/>
            <person name="Tsui H.-C.T."/>
            <person name="Winkler M.E."/>
        </authorList>
    </citation>
    <scope>NUCLEOTIDE SEQUENCE</scope>
</reference>
<sequence>MGFCPPFKTLKLINRHPQPHYHRERHPKINASAIKQYFSAILSVDKANILKKINDFSMF</sequence>
<proteinExistence type="predicted"/>
<organism evidence="1">
    <name type="scientific">marine metagenome</name>
    <dbReference type="NCBI Taxonomy" id="408172"/>
    <lineage>
        <taxon>unclassified sequences</taxon>
        <taxon>metagenomes</taxon>
        <taxon>ecological metagenomes</taxon>
    </lineage>
</organism>
<gene>
    <name evidence="1" type="ORF">METZ01_LOCUS376467</name>
</gene>
<accession>A0A382TNT1</accession>
<dbReference type="EMBL" id="UINC01137961">
    <property type="protein sequence ID" value="SVD23613.1"/>
    <property type="molecule type" value="Genomic_DNA"/>
</dbReference>
<dbReference type="AlphaFoldDB" id="A0A382TNT1"/>
<protein>
    <submittedName>
        <fullName evidence="1">Uncharacterized protein</fullName>
    </submittedName>
</protein>
<name>A0A382TNT1_9ZZZZ</name>
<evidence type="ECO:0000313" key="1">
    <source>
        <dbReference type="EMBL" id="SVD23613.1"/>
    </source>
</evidence>